<dbReference type="InterPro" id="IPR034154">
    <property type="entry name" value="TOPRIM_DnaG/twinkle"/>
</dbReference>
<dbReference type="AlphaFoldDB" id="A0A0E4BS39"/>
<dbReference type="Gene3D" id="3.40.50.300">
    <property type="entry name" value="P-loop containing nucleotide triphosphate hydrolases"/>
    <property type="match status" value="1"/>
</dbReference>
<dbReference type="CDD" id="cd01029">
    <property type="entry name" value="TOPRIM_primases"/>
    <property type="match status" value="1"/>
</dbReference>
<sequence>MLRYEHPLVKGAKRFRQRRRDRDGRWIANAGELKVPYLWPGLAKQPREVVWVTEGEKDAETLSRLGLVATTVASQVWSPEAREALRGRDVNVLEDNDKKGRANALNSERTLRDVATSVRIVQLPGLAHKEDVTDWFDKHGGTIEQLTKIADAQRQSGIYATPARWIDPRLIPPRRWLYRPSYIRQFLSLLLSTGGVGKSSLTIVEALAMVTGKALLGVKPSRELRVWYWNGEDPIDELHRRFAAAQKHYGLAASDIGGRLFLNSGRDMPIVLATEEPRGAITVDEYTIQRMVATVRANKIDVLMLDPFVALHRVNENNNSAIEGVVKSLSKLAELADCAVMLVHHTRKAREALTVDDGRGASALLAAARTARVLNSMDKKEAEQAEIGERERRDYFRSDVGKANLVRSPGAADWFKLESVDLENDPEQDFNEGDKVGVVTRYEYPRAETWTLTESDIRRALVAIAGGKNWRFDQRAHAWVGIPIAEALGLDLRKLSHRRQIVCAINGWLASGLLKTFEAKGETRKPKIFVTIGDAPVKETGAPSAGSVML</sequence>
<name>A0A0E4BS39_9BRAD</name>
<protein>
    <submittedName>
        <fullName evidence="1">Uncharacterized protein</fullName>
    </submittedName>
</protein>
<evidence type="ECO:0000313" key="1">
    <source>
        <dbReference type="EMBL" id="BAR58792.1"/>
    </source>
</evidence>
<dbReference type="SUPFAM" id="SSF52540">
    <property type="entry name" value="P-loop containing nucleoside triphosphate hydrolases"/>
    <property type="match status" value="1"/>
</dbReference>
<accession>A0A0E4BS39</accession>
<dbReference type="InterPro" id="IPR027417">
    <property type="entry name" value="P-loop_NTPase"/>
</dbReference>
<dbReference type="Pfam" id="PF13481">
    <property type="entry name" value="AAA_25"/>
    <property type="match status" value="1"/>
</dbReference>
<evidence type="ECO:0000313" key="2">
    <source>
        <dbReference type="Proteomes" id="UP000063308"/>
    </source>
</evidence>
<dbReference type="Gene3D" id="3.40.1360.10">
    <property type="match status" value="1"/>
</dbReference>
<proteinExistence type="predicted"/>
<organism evidence="1 2">
    <name type="scientific">Bradyrhizobium diazoefficiens</name>
    <dbReference type="NCBI Taxonomy" id="1355477"/>
    <lineage>
        <taxon>Bacteria</taxon>
        <taxon>Pseudomonadati</taxon>
        <taxon>Pseudomonadota</taxon>
        <taxon>Alphaproteobacteria</taxon>
        <taxon>Hyphomicrobiales</taxon>
        <taxon>Nitrobacteraceae</taxon>
        <taxon>Bradyrhizobium</taxon>
    </lineage>
</organism>
<reference evidence="1 2" key="1">
    <citation type="submission" date="2014-11" db="EMBL/GenBank/DDBJ databases">
        <title>Symbiosis island explosion on the genome of extra-slow-growing strains of soybean bradyrhizobia with massive insertion sequences.</title>
        <authorList>
            <person name="Iida T."/>
            <person name="Minamisawa K."/>
        </authorList>
    </citation>
    <scope>NUCLEOTIDE SEQUENCE [LARGE SCALE GENOMIC DNA]</scope>
    <source>
        <strain evidence="1 2">NK6</strain>
    </source>
</reference>
<dbReference type="Proteomes" id="UP000063308">
    <property type="component" value="Chromosome"/>
</dbReference>
<gene>
    <name evidence="1" type="ORF">NK6_5634</name>
</gene>
<dbReference type="EMBL" id="AP014685">
    <property type="protein sequence ID" value="BAR58792.1"/>
    <property type="molecule type" value="Genomic_DNA"/>
</dbReference>